<keyword evidence="2" id="KW-0812">Transmembrane</keyword>
<dbReference type="EMBL" id="FMZZ01000005">
    <property type="protein sequence ID" value="SDC92347.1"/>
    <property type="molecule type" value="Genomic_DNA"/>
</dbReference>
<feature type="region of interest" description="Disordered" evidence="1">
    <location>
        <begin position="1"/>
        <end position="25"/>
    </location>
</feature>
<evidence type="ECO:0000313" key="4">
    <source>
        <dbReference type="Proteomes" id="UP000199501"/>
    </source>
</evidence>
<organism evidence="3 4">
    <name type="scientific">Actinokineospora iranica</name>
    <dbReference type="NCBI Taxonomy" id="1271860"/>
    <lineage>
        <taxon>Bacteria</taxon>
        <taxon>Bacillati</taxon>
        <taxon>Actinomycetota</taxon>
        <taxon>Actinomycetes</taxon>
        <taxon>Pseudonocardiales</taxon>
        <taxon>Pseudonocardiaceae</taxon>
        <taxon>Actinokineospora</taxon>
    </lineage>
</organism>
<dbReference type="OrthoDB" id="3821205at2"/>
<protein>
    <submittedName>
        <fullName evidence="3">Uncharacterized protein</fullName>
    </submittedName>
</protein>
<dbReference type="STRING" id="1271860.SAMN05216174_105325"/>
<evidence type="ECO:0000256" key="2">
    <source>
        <dbReference type="SAM" id="Phobius"/>
    </source>
</evidence>
<feature type="compositionally biased region" description="Polar residues" evidence="1">
    <location>
        <begin position="80"/>
        <end position="102"/>
    </location>
</feature>
<keyword evidence="2" id="KW-0472">Membrane</keyword>
<dbReference type="AlphaFoldDB" id="A0A1G6QL04"/>
<keyword evidence="2" id="KW-1133">Transmembrane helix</keyword>
<feature type="transmembrane region" description="Helical" evidence="2">
    <location>
        <begin position="41"/>
        <end position="64"/>
    </location>
</feature>
<name>A0A1G6QL04_9PSEU</name>
<reference evidence="4" key="1">
    <citation type="submission" date="2016-10" db="EMBL/GenBank/DDBJ databases">
        <authorList>
            <person name="Varghese N."/>
            <person name="Submissions S."/>
        </authorList>
    </citation>
    <scope>NUCLEOTIDE SEQUENCE [LARGE SCALE GENOMIC DNA]</scope>
    <source>
        <strain evidence="4">IBRC-M 10403</strain>
    </source>
</reference>
<keyword evidence="4" id="KW-1185">Reference proteome</keyword>
<dbReference type="RefSeq" id="WP_091450342.1">
    <property type="nucleotide sequence ID" value="NZ_FMZZ01000005.1"/>
</dbReference>
<evidence type="ECO:0000256" key="1">
    <source>
        <dbReference type="SAM" id="MobiDB-lite"/>
    </source>
</evidence>
<gene>
    <name evidence="3" type="ORF">SAMN05216174_105325</name>
</gene>
<dbReference type="Proteomes" id="UP000199501">
    <property type="component" value="Unassembled WGS sequence"/>
</dbReference>
<feature type="region of interest" description="Disordered" evidence="1">
    <location>
        <begin position="75"/>
        <end position="127"/>
    </location>
</feature>
<sequence>MDEQNFRHALRGAMNDTPTPPPMHADDVLDAAKRAERKRKALWAGGGSAAAVTLIAAAAVVLTANGVGSDTVNPAAGPSIQPTSTAQVTSSAPAPTSVQVTQEPPKDTEPVFPDGQTDRTATSGPQADKSAALLDVLAAAIPAGMTAPVDLKPVTDELHGPLRNHQSQVSDNEGKVWEYQAMLPVGVNGKWGKLLIEVHPGGSPLEDCELTKSFWGMGGKCGPVVVNGTTVGVVTQPARESGLDQWTAYKHPDGTVVFLAQAASYAYTGLPGLDALPLTVDQLAALATDPKFLVK</sequence>
<proteinExistence type="predicted"/>
<accession>A0A1G6QL04</accession>
<evidence type="ECO:0000313" key="3">
    <source>
        <dbReference type="EMBL" id="SDC92347.1"/>
    </source>
</evidence>